<dbReference type="PANTHER" id="PTHR33989:SF11">
    <property type="entry name" value="LICHENAN PERMEASE IIC COMPONENT"/>
    <property type="match status" value="1"/>
</dbReference>
<feature type="transmembrane region" description="Helical" evidence="9">
    <location>
        <begin position="34"/>
        <end position="55"/>
    </location>
</feature>
<feature type="domain" description="PTS EIIC type-3" evidence="10">
    <location>
        <begin position="10"/>
        <end position="413"/>
    </location>
</feature>
<gene>
    <name evidence="11" type="primary">pts6C_1</name>
    <name evidence="11" type="ORF">XA3_02040</name>
</gene>
<feature type="transmembrane region" description="Helical" evidence="9">
    <location>
        <begin position="105"/>
        <end position="124"/>
    </location>
</feature>
<sequence>MGQKEKSSFLNEKLIPFFNKIAGSRHLIALRDGMTAAVPMIIIGSIFMMIGQFPIKSYQTFMTQTFGANWATIVQYPTNASFHIMGLIAVAGISYNLAKSYKIDAFSSMIVAIGAFILTIPMQIDKKGALWIPLKLLDSSGLFIALIVGLFVTDLYVWLVHKNLTIKMPDTVPPAVSNSFASLFPGAIVLIVVWLVRLGVEATPMKSIPNVITFFLQAPLGHLTNTLGGALVIEFIVSFLWLFGIHGANTLTGITSPMLLAALAENASAQAAGKPLPNIVTKQFFEIFIRIGGCGATLGLALMIAFMSRSKEFKVLGELVVGPAIFNINEPIVFGLPIVLNYKMAIPYILAPLSNVVMTYTSMKFGWVARTFGVMVPWTTPPLLSGYLSTGHISGAVLQLVEIIVDAMIYFFFFKSMDNDKVKEEAAAEAALQA</sequence>
<feature type="transmembrane region" description="Helical" evidence="9">
    <location>
        <begin position="347"/>
        <end position="367"/>
    </location>
</feature>
<feature type="transmembrane region" description="Helical" evidence="9">
    <location>
        <begin position="220"/>
        <end position="243"/>
    </location>
</feature>
<feature type="transmembrane region" description="Helical" evidence="9">
    <location>
        <begin position="287"/>
        <end position="307"/>
    </location>
</feature>
<dbReference type="EMBL" id="AP026802">
    <property type="protein sequence ID" value="BDR57763.1"/>
    <property type="molecule type" value="Genomic_DNA"/>
</dbReference>
<feature type="transmembrane region" description="Helical" evidence="9">
    <location>
        <begin position="319"/>
        <end position="340"/>
    </location>
</feature>
<comment type="function">
    <text evidence="8">The phosphoenolpyruvate-dependent sugar phosphotransferase system (PTS), a major carbohydrate active -transport system, catalyzes the phosphorylation of incoming sugar substrates concomitant with their translocation across the cell membrane.</text>
</comment>
<keyword evidence="7 8" id="KW-0472">Membrane</keyword>
<dbReference type="NCBIfam" id="TIGR00410">
    <property type="entry name" value="lacE"/>
    <property type="match status" value="1"/>
</dbReference>
<evidence type="ECO:0000313" key="11">
    <source>
        <dbReference type="EMBL" id="BDR57763.1"/>
    </source>
</evidence>
<feature type="transmembrane region" description="Helical" evidence="9">
    <location>
        <begin position="80"/>
        <end position="98"/>
    </location>
</feature>
<dbReference type="Pfam" id="PF02378">
    <property type="entry name" value="PTS_EIIC"/>
    <property type="match status" value="1"/>
</dbReference>
<dbReference type="PIRSF" id="PIRSF006351">
    <property type="entry name" value="PTS_EIIC-Cellobiose"/>
    <property type="match status" value="1"/>
</dbReference>
<evidence type="ECO:0000256" key="2">
    <source>
        <dbReference type="ARBA" id="ARBA00022448"/>
    </source>
</evidence>
<name>A0AAU9D2T0_9LACO</name>
<feature type="transmembrane region" description="Helical" evidence="9">
    <location>
        <begin position="387"/>
        <end position="413"/>
    </location>
</feature>
<dbReference type="PANTHER" id="PTHR33989">
    <property type="match status" value="1"/>
</dbReference>
<dbReference type="InterPro" id="IPR003352">
    <property type="entry name" value="PTS_EIIC"/>
</dbReference>
<dbReference type="InterPro" id="IPR004796">
    <property type="entry name" value="PTS_IIC_cello"/>
</dbReference>
<evidence type="ECO:0000256" key="6">
    <source>
        <dbReference type="ARBA" id="ARBA00022989"/>
    </source>
</evidence>
<feature type="transmembrane region" description="Helical" evidence="9">
    <location>
        <begin position="136"/>
        <end position="159"/>
    </location>
</feature>
<evidence type="ECO:0000256" key="9">
    <source>
        <dbReference type="SAM" id="Phobius"/>
    </source>
</evidence>
<evidence type="ECO:0000256" key="3">
    <source>
        <dbReference type="ARBA" id="ARBA00022475"/>
    </source>
</evidence>
<dbReference type="RefSeq" id="WP_317635704.1">
    <property type="nucleotide sequence ID" value="NZ_AP026802.1"/>
</dbReference>
<evidence type="ECO:0000256" key="4">
    <source>
        <dbReference type="ARBA" id="ARBA00022597"/>
    </source>
</evidence>
<keyword evidence="3 8" id="KW-1003">Cell membrane</keyword>
<proteinExistence type="predicted"/>
<dbReference type="GO" id="GO:0009401">
    <property type="term" value="P:phosphoenolpyruvate-dependent sugar phosphotransferase system"/>
    <property type="evidence" value="ECO:0007669"/>
    <property type="project" value="InterPro"/>
</dbReference>
<dbReference type="Proteomes" id="UP001321861">
    <property type="component" value="Chromosome"/>
</dbReference>
<dbReference type="InterPro" id="IPR051088">
    <property type="entry name" value="PTS_Sugar-EIIC/EIIB"/>
</dbReference>
<dbReference type="GO" id="GO:1901264">
    <property type="term" value="P:carbohydrate derivative transport"/>
    <property type="evidence" value="ECO:0007669"/>
    <property type="project" value="TreeGrafter"/>
</dbReference>
<keyword evidence="2 8" id="KW-0813">Transport</keyword>
<dbReference type="GO" id="GO:0008982">
    <property type="term" value="F:protein-N(PI)-phosphohistidine-sugar phosphotransferase activity"/>
    <property type="evidence" value="ECO:0007669"/>
    <property type="project" value="UniProtKB-UniRule"/>
</dbReference>
<protein>
    <recommendedName>
        <fullName evidence="8">Permease IIC component</fullName>
    </recommendedName>
</protein>
<dbReference type="NCBIfam" id="TIGR00359">
    <property type="entry name" value="cello_pts_IIC"/>
    <property type="match status" value="1"/>
</dbReference>
<feature type="transmembrane region" description="Helical" evidence="9">
    <location>
        <begin position="180"/>
        <end position="200"/>
    </location>
</feature>
<keyword evidence="6 9" id="KW-1133">Transmembrane helix</keyword>
<dbReference type="PROSITE" id="PS51105">
    <property type="entry name" value="PTS_EIIC_TYPE_3"/>
    <property type="match status" value="1"/>
</dbReference>
<organism evidence="11 12">
    <name type="scientific">Xylocopilactobacillus apicola</name>
    <dbReference type="NCBI Taxonomy" id="2932184"/>
    <lineage>
        <taxon>Bacteria</taxon>
        <taxon>Bacillati</taxon>
        <taxon>Bacillota</taxon>
        <taxon>Bacilli</taxon>
        <taxon>Lactobacillales</taxon>
        <taxon>Lactobacillaceae</taxon>
        <taxon>Xylocopilactobacillus</taxon>
    </lineage>
</organism>
<evidence type="ECO:0000256" key="7">
    <source>
        <dbReference type="ARBA" id="ARBA00023136"/>
    </source>
</evidence>
<accession>A0AAU9D2T0</accession>
<reference evidence="11 12" key="1">
    <citation type="journal article" date="2023" name="Microbiol. Spectr.">
        <title>Symbiosis of Carpenter Bees with Uncharacterized Lactic Acid Bacteria Showing NAD Auxotrophy.</title>
        <authorList>
            <person name="Kawasaki S."/>
            <person name="Ozawa K."/>
            <person name="Mori T."/>
            <person name="Yamamoto A."/>
            <person name="Ito M."/>
            <person name="Ohkuma M."/>
            <person name="Sakamoto M."/>
            <person name="Matsutani M."/>
        </authorList>
    </citation>
    <scope>NUCLEOTIDE SEQUENCE [LARGE SCALE GENOMIC DNA]</scope>
    <source>
        <strain evidence="11 12">XA3</strain>
    </source>
</reference>
<evidence type="ECO:0000259" key="10">
    <source>
        <dbReference type="PROSITE" id="PS51105"/>
    </source>
</evidence>
<keyword evidence="5 9" id="KW-0812">Transmembrane</keyword>
<dbReference type="GO" id="GO:0005886">
    <property type="term" value="C:plasma membrane"/>
    <property type="evidence" value="ECO:0007669"/>
    <property type="project" value="UniProtKB-SubCell"/>
</dbReference>
<keyword evidence="12" id="KW-1185">Reference proteome</keyword>
<dbReference type="InterPro" id="IPR004501">
    <property type="entry name" value="PTS_EIIC_3"/>
</dbReference>
<dbReference type="KEGG" id="xap:XA3_02040"/>
<evidence type="ECO:0000256" key="8">
    <source>
        <dbReference type="PIRNR" id="PIRNR006351"/>
    </source>
</evidence>
<evidence type="ECO:0000256" key="5">
    <source>
        <dbReference type="ARBA" id="ARBA00022692"/>
    </source>
</evidence>
<evidence type="ECO:0000256" key="1">
    <source>
        <dbReference type="ARBA" id="ARBA00004651"/>
    </source>
</evidence>
<keyword evidence="4 8" id="KW-0762">Sugar transport</keyword>
<evidence type="ECO:0000313" key="12">
    <source>
        <dbReference type="Proteomes" id="UP001321861"/>
    </source>
</evidence>
<comment type="subcellular location">
    <subcellularLocation>
        <location evidence="1">Cell membrane</location>
        <topology evidence="1">Multi-pass membrane protein</topology>
    </subcellularLocation>
</comment>
<dbReference type="AlphaFoldDB" id="A0AAU9D2T0"/>